<evidence type="ECO:0000259" key="2">
    <source>
        <dbReference type="SMART" id="SM01349"/>
    </source>
</evidence>
<feature type="compositionally biased region" description="Polar residues" evidence="1">
    <location>
        <begin position="1333"/>
        <end position="1357"/>
    </location>
</feature>
<dbReference type="Pfam" id="PF21039">
    <property type="entry name" value="CEP104_ZnF"/>
    <property type="match status" value="1"/>
</dbReference>
<dbReference type="InterPro" id="IPR048739">
    <property type="entry name" value="CEP104_N"/>
</dbReference>
<feature type="domain" description="TOG" evidence="2">
    <location>
        <begin position="618"/>
        <end position="873"/>
    </location>
</feature>
<dbReference type="Pfam" id="PF21040">
    <property type="entry name" value="CEP104-like_TOG"/>
    <property type="match status" value="1"/>
</dbReference>
<keyword evidence="4" id="KW-1185">Reference proteome</keyword>
<feature type="region of interest" description="Disordered" evidence="1">
    <location>
        <begin position="927"/>
        <end position="962"/>
    </location>
</feature>
<dbReference type="InterPro" id="IPR016024">
    <property type="entry name" value="ARM-type_fold"/>
</dbReference>
<sequence>MRPPSKADPAHLQASKKLPSNLRVRARRRSLIGRSKASVPFSSGSLGSHHQRPEDGGNDQVLVTLKDRDVAELQAGVPLQRNIQALQEYLMVLAPQRLHYEIQMASGWDAGYPPEELVGLMQTSVGKGWHTPRFCSYPQDLVLRFSSGYSRIRKIQILSHQYKIASKLDFWMGSRKGAVLSDIHENGGQENGQDANYGQDGGDNNYEAEDDSIDLIGYDIPKKELPVLQFQKLGSISFDSNAGSNYSGRELRSINFDVKGEYLRVVIRQCHVNPLNIYHQVAILALNVLGEPLNDELVADSERLDFDECEVINGPGQGFTEATSAIQSFIPEPEPILPDMPSLGDAVRSLSIAETKVHQDSYLDQEVQRLVSGFIKAKLDAVKVEDFHSAKLYKAGYEQVIQWADEIQALDIEKRQAAETEDFDLAQDLKAQVNDIKAKMDAHLSQNGFYIVEEENATRISMTPPRDQEDASERNQSSFVLTKSASVGNFSNVSAQLNTTNSSFEGSHRRLQTSRKSLPPTPSIHRPPSTTSENSSDPERPRRNEYSGKIPLPFSRSHSSGLIRHPHGSPKIPQAHFTSPVLTEITERPLEANMSRIGQDSYSKGGSEDDLSAQDRKTYAIALEIFNSRIISSIVSRDLQDRLYALEYVKEFMENENYQDDTDLACDKVLLSSATFQILNAALTDTREKVVSMSFALLDQVVKFSLQNEVPTSSTFQSLEPIFALLLIRASDLNTRVRQGTLDRIVMLCNCFRSHPYSVLPLVFKPARSTVLYRQAQARVEIVARLANEFGVYDGTAGIGTAGGLDFENITEFAIPYINHTNAEVRVAARKLIIDVCKFLSKTRVEQFLPGVKPLIIESIQKELERKRPTIASLRTPTPPAERTLNTSSRSQEARSPPSDTSRSSKGRGPIPFVDLHMDSLKRLLVEPPESPTTSKPSSRQSTRQRSDAALAHQARLKMPLRSSIKATQALYTGIPKSMAKKQSAMSPDEANESTASSETTKSLTSTPPSTAPRTAVRPLQPRTKAGQQRSLKKPGVPAVEKSSNQSDASPPSSSTKERFCVFCDERNSAFTDEGLVTHYWSECAMLANCQFCKIIIEVPTLTEHILHECTRRKFVKQCEMCREIMPADMFLPHVATGCQGVPESTVRCPLCQTIISPGDESSWKQHLMEDGGCPKNKKSLPSSTRRSQMTRSNTMQNSTSSSATTSAVTSPTSRSTGRSASVSRSHSSAFMANSSPVSPSGSALLDVPEYISQSRSTPTSSRATEGTGLYSPPAHHYTHTTGPDAGSPGSYPPRYLDQESVHPLDPVCPPIVVPNGLSSLSSSSSSASSSSIPHSATSHQIGRGTSSSISTPNTSRIPKLGAARSVSSNSLSGSTWK</sequence>
<feature type="compositionally biased region" description="Low complexity" evidence="1">
    <location>
        <begin position="1318"/>
        <end position="1332"/>
    </location>
</feature>
<gene>
    <name evidence="3" type="ORF">EMPS_00815</name>
</gene>
<dbReference type="Gene3D" id="1.25.10.10">
    <property type="entry name" value="Leucine-rich Repeat Variant"/>
    <property type="match status" value="1"/>
</dbReference>
<reference evidence="3" key="2">
    <citation type="journal article" date="2022" name="Microbiol. Resour. Announc.">
        <title>Whole-Genome Sequence of Entomortierella parvispora E1425, a Mucoromycotan Fungus Associated with Burkholderiaceae-Related Endosymbiotic Bacteria.</title>
        <authorList>
            <person name="Herlambang A."/>
            <person name="Guo Y."/>
            <person name="Takashima Y."/>
            <person name="Narisawa K."/>
            <person name="Ohta H."/>
            <person name="Nishizawa T."/>
        </authorList>
    </citation>
    <scope>NUCLEOTIDE SEQUENCE</scope>
    <source>
        <strain evidence="3">E1425</strain>
    </source>
</reference>
<evidence type="ECO:0000313" key="4">
    <source>
        <dbReference type="Proteomes" id="UP000827284"/>
    </source>
</evidence>
<feature type="compositionally biased region" description="Low complexity" evidence="1">
    <location>
        <begin position="1190"/>
        <end position="1229"/>
    </location>
</feature>
<feature type="compositionally biased region" description="Polar residues" evidence="1">
    <location>
        <begin position="1252"/>
        <end position="1265"/>
    </location>
</feature>
<feature type="compositionally biased region" description="Polar residues" evidence="1">
    <location>
        <begin position="1366"/>
        <end position="1378"/>
    </location>
</feature>
<feature type="region of interest" description="Disordered" evidence="1">
    <location>
        <begin position="979"/>
        <end position="1056"/>
    </location>
</feature>
<feature type="region of interest" description="Disordered" evidence="1">
    <location>
        <begin position="1"/>
        <end position="59"/>
    </location>
</feature>
<dbReference type="InterPro" id="IPR034085">
    <property type="entry name" value="TOG"/>
</dbReference>
<dbReference type="Proteomes" id="UP000827284">
    <property type="component" value="Unassembled WGS sequence"/>
</dbReference>
<dbReference type="InterPro" id="IPR011989">
    <property type="entry name" value="ARM-like"/>
</dbReference>
<dbReference type="EMBL" id="BQFW01000001">
    <property type="protein sequence ID" value="GJJ68469.1"/>
    <property type="molecule type" value="Genomic_DNA"/>
</dbReference>
<protein>
    <submittedName>
        <fullName evidence="3">Centrosomal protein CEP104</fullName>
    </submittedName>
</protein>
<feature type="region of interest" description="Disordered" evidence="1">
    <location>
        <begin position="1164"/>
        <end position="1378"/>
    </location>
</feature>
<feature type="region of interest" description="Disordered" evidence="1">
    <location>
        <begin position="499"/>
        <end position="577"/>
    </location>
</feature>
<comment type="caution">
    <text evidence="3">The sequence shown here is derived from an EMBL/GenBank/DDBJ whole genome shotgun (WGS) entry which is preliminary data.</text>
</comment>
<reference evidence="3" key="1">
    <citation type="submission" date="2021-11" db="EMBL/GenBank/DDBJ databases">
        <authorList>
            <person name="Herlambang A."/>
            <person name="Guo Y."/>
            <person name="Takashima Y."/>
            <person name="Nishizawa T."/>
        </authorList>
    </citation>
    <scope>NUCLEOTIDE SEQUENCE</scope>
    <source>
        <strain evidence="3">E1425</strain>
    </source>
</reference>
<evidence type="ECO:0000256" key="1">
    <source>
        <dbReference type="SAM" id="MobiDB-lite"/>
    </source>
</evidence>
<dbReference type="PANTHER" id="PTHR13371:SF0">
    <property type="entry name" value="CENTROSOMAL PROTEIN OF 104 KDA"/>
    <property type="match status" value="1"/>
</dbReference>
<feature type="region of interest" description="Disordered" evidence="1">
    <location>
        <begin position="183"/>
        <end position="204"/>
    </location>
</feature>
<dbReference type="SUPFAM" id="SSF48371">
    <property type="entry name" value="ARM repeat"/>
    <property type="match status" value="1"/>
</dbReference>
<dbReference type="OrthoDB" id="66599at2759"/>
<feature type="compositionally biased region" description="Low complexity" evidence="1">
    <location>
        <begin position="993"/>
        <end position="1013"/>
    </location>
</feature>
<accession>A0A9P3LS37</accession>
<name>A0A9P3LS37_9FUNG</name>
<dbReference type="SMART" id="SM01349">
    <property type="entry name" value="TOG"/>
    <property type="match status" value="1"/>
</dbReference>
<proteinExistence type="predicted"/>
<feature type="compositionally biased region" description="Polar residues" evidence="1">
    <location>
        <begin position="1231"/>
        <end position="1242"/>
    </location>
</feature>
<dbReference type="Pfam" id="PF21038">
    <property type="entry name" value="CEP104_N"/>
    <property type="match status" value="2"/>
</dbReference>
<organism evidence="3 4">
    <name type="scientific">Entomortierella parvispora</name>
    <dbReference type="NCBI Taxonomy" id="205924"/>
    <lineage>
        <taxon>Eukaryota</taxon>
        <taxon>Fungi</taxon>
        <taxon>Fungi incertae sedis</taxon>
        <taxon>Mucoromycota</taxon>
        <taxon>Mortierellomycotina</taxon>
        <taxon>Mortierellomycetes</taxon>
        <taxon>Mortierellales</taxon>
        <taxon>Mortierellaceae</taxon>
        <taxon>Entomortierella</taxon>
    </lineage>
</organism>
<dbReference type="InterPro" id="IPR048738">
    <property type="entry name" value="CEP104_Znf"/>
</dbReference>
<dbReference type="InterPro" id="IPR052607">
    <property type="entry name" value="CEP104-like"/>
</dbReference>
<dbReference type="PANTHER" id="PTHR13371">
    <property type="entry name" value="GLYCINE-, GLUTAMATE-, THIENYLCYCLOHEXYLPIPERIDINE-BINDING PROTEIN"/>
    <property type="match status" value="1"/>
</dbReference>
<evidence type="ECO:0000313" key="3">
    <source>
        <dbReference type="EMBL" id="GJJ68469.1"/>
    </source>
</evidence>
<feature type="compositionally biased region" description="Basic and acidic residues" evidence="1">
    <location>
        <begin position="537"/>
        <end position="546"/>
    </location>
</feature>
<feature type="region of interest" description="Disordered" evidence="1">
    <location>
        <begin position="868"/>
        <end position="914"/>
    </location>
</feature>
<feature type="compositionally biased region" description="Low complexity" evidence="1">
    <location>
        <begin position="1043"/>
        <end position="1055"/>
    </location>
</feature>
<dbReference type="GO" id="GO:0005929">
    <property type="term" value="C:cilium"/>
    <property type="evidence" value="ECO:0007669"/>
    <property type="project" value="TreeGrafter"/>
</dbReference>